<dbReference type="Proteomes" id="UP000286701">
    <property type="component" value="Unassembled WGS sequence"/>
</dbReference>
<evidence type="ECO:0000313" key="2">
    <source>
        <dbReference type="EMBL" id="RWY48554.1"/>
    </source>
</evidence>
<gene>
    <name evidence="2" type="ORF">EPL05_19095</name>
</gene>
<dbReference type="EMBL" id="SBIW01000009">
    <property type="protein sequence ID" value="RWY48554.1"/>
    <property type="molecule type" value="Genomic_DNA"/>
</dbReference>
<comment type="caution">
    <text evidence="2">The sequence shown here is derived from an EMBL/GenBank/DDBJ whole genome shotgun (WGS) entry which is preliminary data.</text>
</comment>
<feature type="region of interest" description="Disordered" evidence="1">
    <location>
        <begin position="81"/>
        <end position="105"/>
    </location>
</feature>
<keyword evidence="3" id="KW-1185">Reference proteome</keyword>
<feature type="compositionally biased region" description="Basic and acidic residues" evidence="1">
    <location>
        <begin position="132"/>
        <end position="143"/>
    </location>
</feature>
<accession>A0A444MJJ0</accession>
<organism evidence="2 3">
    <name type="scientific">Mucilaginibacter gilvus</name>
    <dbReference type="NCBI Taxonomy" id="2305909"/>
    <lineage>
        <taxon>Bacteria</taxon>
        <taxon>Pseudomonadati</taxon>
        <taxon>Bacteroidota</taxon>
        <taxon>Sphingobacteriia</taxon>
        <taxon>Sphingobacteriales</taxon>
        <taxon>Sphingobacteriaceae</taxon>
        <taxon>Mucilaginibacter</taxon>
    </lineage>
</organism>
<feature type="region of interest" description="Disordered" evidence="1">
    <location>
        <begin position="119"/>
        <end position="143"/>
    </location>
</feature>
<proteinExistence type="predicted"/>
<protein>
    <submittedName>
        <fullName evidence="2">Uncharacterized protein</fullName>
    </submittedName>
</protein>
<evidence type="ECO:0000313" key="3">
    <source>
        <dbReference type="Proteomes" id="UP000286701"/>
    </source>
</evidence>
<reference evidence="2 3" key="1">
    <citation type="submission" date="2019-01" db="EMBL/GenBank/DDBJ databases">
        <title>Mucilaginibacter antarcticum sp. nov., isolated from antarctic soil.</title>
        <authorList>
            <person name="Yan Y.-Q."/>
            <person name="Du Z.-J."/>
        </authorList>
    </citation>
    <scope>NUCLEOTIDE SEQUENCE [LARGE SCALE GENOMIC DNA]</scope>
    <source>
        <strain evidence="2 3">F01003</strain>
    </source>
</reference>
<evidence type="ECO:0000256" key="1">
    <source>
        <dbReference type="SAM" id="MobiDB-lite"/>
    </source>
</evidence>
<name>A0A444MJJ0_9SPHI</name>
<sequence>MVGQLPCKSISFKFQFGDQIITKEALNKFKIHINPKPVIGVVPVYVLPLGAAAAEEYGVAELKTIADFLRDLVTAMNLAKGSGKDRSTDIPSWAKANKPKEGEAGKDFAKRLLDDQYGEGNWSGTGGGSEFSKLKKYGDRFDK</sequence>
<dbReference type="AlphaFoldDB" id="A0A444MJJ0"/>